<keyword evidence="1" id="KW-1133">Transmembrane helix</keyword>
<keyword evidence="3" id="KW-1185">Reference proteome</keyword>
<sequence length="212" mass="24238">MEHWNKAKDMFAALSQREKILITLVGWVAVIFISLTVVIEPKIAQYQTAEREVTHVTRSIASLKQQIELAQFRLQKDPNIEVNKQYQELTLESQDLASLLSERVASLVSPSQMAQLLESVLQQSSKLTLISLNTLPSERLLDENNKAGYYIHPVRLVLSGNYFDIEEYLSNLEALPVKYYWRNFHYEVKKYPKAEVAIEVYTLGSSKGFIGG</sequence>
<feature type="transmembrane region" description="Helical" evidence="1">
    <location>
        <begin position="20"/>
        <end position="39"/>
    </location>
</feature>
<evidence type="ECO:0000313" key="2">
    <source>
        <dbReference type="EMBL" id="CED72383.1"/>
    </source>
</evidence>
<dbReference type="GO" id="GO:0043107">
    <property type="term" value="P:type IV pilus-dependent motility"/>
    <property type="evidence" value="ECO:0007669"/>
    <property type="project" value="InterPro"/>
</dbReference>
<dbReference type="GO" id="GO:0043683">
    <property type="term" value="P:type IV pilus assembly"/>
    <property type="evidence" value="ECO:0007669"/>
    <property type="project" value="InterPro"/>
</dbReference>
<dbReference type="Pfam" id="PF04350">
    <property type="entry name" value="PilO"/>
    <property type="match status" value="1"/>
</dbReference>
<dbReference type="EMBL" id="LN554846">
    <property type="protein sequence ID" value="CED72383.1"/>
    <property type="molecule type" value="Genomic_DNA"/>
</dbReference>
<keyword evidence="1" id="KW-0812">Transmembrane</keyword>
<dbReference type="OrthoDB" id="9151209at2"/>
<organism evidence="2 3">
    <name type="scientific">Aliivibrio wodanis</name>
    <dbReference type="NCBI Taxonomy" id="80852"/>
    <lineage>
        <taxon>Bacteria</taxon>
        <taxon>Pseudomonadati</taxon>
        <taxon>Pseudomonadota</taxon>
        <taxon>Gammaproteobacteria</taxon>
        <taxon>Vibrionales</taxon>
        <taxon>Vibrionaceae</taxon>
        <taxon>Aliivibrio</taxon>
    </lineage>
</organism>
<name>A0A090ISV6_9GAMM</name>
<proteinExistence type="predicted"/>
<dbReference type="PATRIC" id="fig|80852.17.peg.2408"/>
<dbReference type="GeneID" id="28541913"/>
<evidence type="ECO:0000313" key="3">
    <source>
        <dbReference type="Proteomes" id="UP000032427"/>
    </source>
</evidence>
<protein>
    <submittedName>
        <fullName evidence="2">Type IV pilus, MSHA biogenesis protein MshJ</fullName>
    </submittedName>
</protein>
<dbReference type="HOGENOM" id="CLU_102941_0_0_6"/>
<gene>
    <name evidence="2" type="primary">mshJ</name>
    <name evidence="2" type="ORF">AWOD_I_2327</name>
</gene>
<evidence type="ECO:0000256" key="1">
    <source>
        <dbReference type="SAM" id="Phobius"/>
    </source>
</evidence>
<keyword evidence="1" id="KW-0472">Membrane</keyword>
<accession>A0A090ISV6</accession>
<dbReference type="AlphaFoldDB" id="A0A090ISV6"/>
<dbReference type="InterPro" id="IPR007445">
    <property type="entry name" value="PilO"/>
</dbReference>
<reference evidence="3" key="1">
    <citation type="submission" date="2014-09" db="EMBL/GenBank/DDBJ databases">
        <authorList>
            <person name="Hjerde E."/>
        </authorList>
    </citation>
    <scope>NUCLEOTIDE SEQUENCE [LARGE SCALE GENOMIC DNA]</scope>
    <source>
        <strain evidence="3">06/09/139</strain>
    </source>
</reference>
<dbReference type="STRING" id="80852.AWOD_I_2327"/>
<dbReference type="Proteomes" id="UP000032427">
    <property type="component" value="Chromosome 1"/>
</dbReference>
<dbReference type="KEGG" id="awd:AWOD_I_2327"/>